<dbReference type="Proteomes" id="UP000002601">
    <property type="component" value="Chromosome"/>
</dbReference>
<dbReference type="HOGENOM" id="CLU_2245543_0_0_7"/>
<sequence>MCKLGKAWELNREGMQACNNGDFRKAEDNLKAAIGMSQCKSKKIHRATLHNNLAVVLQMSGKVDEAVHAYDLAIGFLNPDHKGQAALIERFESKRDALKQKLAA</sequence>
<name>C6BVE9_MARSD</name>
<dbReference type="EMBL" id="CP001649">
    <property type="protein sequence ID" value="ACS80124.1"/>
    <property type="molecule type" value="Genomic_DNA"/>
</dbReference>
<dbReference type="eggNOG" id="ENOG5031H35">
    <property type="taxonomic scope" value="Bacteria"/>
</dbReference>
<evidence type="ECO:0000313" key="2">
    <source>
        <dbReference type="Proteomes" id="UP000002601"/>
    </source>
</evidence>
<evidence type="ECO:0000313" key="1">
    <source>
        <dbReference type="EMBL" id="ACS80124.1"/>
    </source>
</evidence>
<accession>C6BVE9</accession>
<dbReference type="InterPro" id="IPR011990">
    <property type="entry name" value="TPR-like_helical_dom_sf"/>
</dbReference>
<dbReference type="STRING" id="526222.Desal_2064"/>
<dbReference type="Gene3D" id="1.25.40.10">
    <property type="entry name" value="Tetratricopeptide repeat domain"/>
    <property type="match status" value="1"/>
</dbReference>
<protein>
    <recommendedName>
        <fullName evidence="3">Tetratricopeptide repeat-containing protein</fullName>
    </recommendedName>
</protein>
<dbReference type="KEGG" id="dsa:Desal_2064"/>
<dbReference type="OrthoDB" id="5461261at2"/>
<gene>
    <name evidence="1" type="ordered locus">Desal_2064</name>
</gene>
<dbReference type="AlphaFoldDB" id="C6BVE9"/>
<proteinExistence type="predicted"/>
<dbReference type="RefSeq" id="WP_015851940.1">
    <property type="nucleotide sequence ID" value="NC_012881.1"/>
</dbReference>
<dbReference type="SUPFAM" id="SSF48452">
    <property type="entry name" value="TPR-like"/>
    <property type="match status" value="1"/>
</dbReference>
<reference evidence="1 2" key="1">
    <citation type="submission" date="2009-06" db="EMBL/GenBank/DDBJ databases">
        <title>Complete sequence of Desulfovibrio salexigens DSM 2638.</title>
        <authorList>
            <consortium name="US DOE Joint Genome Institute"/>
            <person name="Lucas S."/>
            <person name="Copeland A."/>
            <person name="Lapidus A."/>
            <person name="Glavina del Rio T."/>
            <person name="Tice H."/>
            <person name="Bruce D."/>
            <person name="Goodwin L."/>
            <person name="Pitluck S."/>
            <person name="Munk A.C."/>
            <person name="Brettin T."/>
            <person name="Detter J.C."/>
            <person name="Han C."/>
            <person name="Tapia R."/>
            <person name="Larimer F."/>
            <person name="Land M."/>
            <person name="Hauser L."/>
            <person name="Kyrpides N."/>
            <person name="Anderson I."/>
            <person name="Wall J.D."/>
            <person name="Arkin A.P."/>
            <person name="Dehal P."/>
            <person name="Chivian D."/>
            <person name="Giles B."/>
            <person name="Hazen T.C."/>
        </authorList>
    </citation>
    <scope>NUCLEOTIDE SEQUENCE [LARGE SCALE GENOMIC DNA]</scope>
    <source>
        <strain evidence="2">ATCC 14822 / DSM 2638 / NCIMB 8403 / VKM B-1763</strain>
    </source>
</reference>
<keyword evidence="2" id="KW-1185">Reference proteome</keyword>
<evidence type="ECO:0008006" key="3">
    <source>
        <dbReference type="Google" id="ProtNLM"/>
    </source>
</evidence>
<organism evidence="1 2">
    <name type="scientific">Maridesulfovibrio salexigens (strain ATCC 14822 / DSM 2638 / NCIMB 8403 / VKM B-1763)</name>
    <name type="common">Desulfovibrio salexigens</name>
    <dbReference type="NCBI Taxonomy" id="526222"/>
    <lineage>
        <taxon>Bacteria</taxon>
        <taxon>Pseudomonadati</taxon>
        <taxon>Thermodesulfobacteriota</taxon>
        <taxon>Desulfovibrionia</taxon>
        <taxon>Desulfovibrionales</taxon>
        <taxon>Desulfovibrionaceae</taxon>
        <taxon>Maridesulfovibrio</taxon>
    </lineage>
</organism>